<accession>A0ABW6PXS8</accession>
<evidence type="ECO:0000313" key="2">
    <source>
        <dbReference type="EMBL" id="MFF0547252.1"/>
    </source>
</evidence>
<keyword evidence="3" id="KW-1185">Reference proteome</keyword>
<evidence type="ECO:0000256" key="1">
    <source>
        <dbReference type="SAM" id="Phobius"/>
    </source>
</evidence>
<sequence length="66" mass="6618">MKLAKTVIVLAIAVILLVAVVVGMGAVILEMKQGHDGVTAIKTGFTAVGTTVVIGCALLGAIAVMR</sequence>
<name>A0ABW6PXS8_9NOCA</name>
<dbReference type="EMBL" id="JBIAMX010000037">
    <property type="protein sequence ID" value="MFF0547252.1"/>
    <property type="molecule type" value="Genomic_DNA"/>
</dbReference>
<organism evidence="2 3">
    <name type="scientific">Nocardia thailandica</name>
    <dbReference type="NCBI Taxonomy" id="257275"/>
    <lineage>
        <taxon>Bacteria</taxon>
        <taxon>Bacillati</taxon>
        <taxon>Actinomycetota</taxon>
        <taxon>Actinomycetes</taxon>
        <taxon>Mycobacteriales</taxon>
        <taxon>Nocardiaceae</taxon>
        <taxon>Nocardia</taxon>
    </lineage>
</organism>
<reference evidence="2 3" key="1">
    <citation type="submission" date="2024-10" db="EMBL/GenBank/DDBJ databases">
        <title>The Natural Products Discovery Center: Release of the First 8490 Sequenced Strains for Exploring Actinobacteria Biosynthetic Diversity.</title>
        <authorList>
            <person name="Kalkreuter E."/>
            <person name="Kautsar S.A."/>
            <person name="Yang D."/>
            <person name="Bader C.D."/>
            <person name="Teijaro C.N."/>
            <person name="Fluegel L."/>
            <person name="Davis C.M."/>
            <person name="Simpson J.R."/>
            <person name="Lauterbach L."/>
            <person name="Steele A.D."/>
            <person name="Gui C."/>
            <person name="Meng S."/>
            <person name="Li G."/>
            <person name="Viehrig K."/>
            <person name="Ye F."/>
            <person name="Su P."/>
            <person name="Kiefer A.F."/>
            <person name="Nichols A."/>
            <person name="Cepeda A.J."/>
            <person name="Yan W."/>
            <person name="Fan B."/>
            <person name="Jiang Y."/>
            <person name="Adhikari A."/>
            <person name="Zheng C.-J."/>
            <person name="Schuster L."/>
            <person name="Cowan T.M."/>
            <person name="Smanski M.J."/>
            <person name="Chevrette M.G."/>
            <person name="De Carvalho L.P.S."/>
            <person name="Shen B."/>
        </authorList>
    </citation>
    <scope>NUCLEOTIDE SEQUENCE [LARGE SCALE GENOMIC DNA]</scope>
    <source>
        <strain evidence="2 3">NPDC004045</strain>
    </source>
</reference>
<evidence type="ECO:0000313" key="3">
    <source>
        <dbReference type="Proteomes" id="UP001601444"/>
    </source>
</evidence>
<keyword evidence="1" id="KW-0812">Transmembrane</keyword>
<gene>
    <name evidence="2" type="ORF">ACFYTF_30915</name>
</gene>
<dbReference type="RefSeq" id="WP_387703327.1">
    <property type="nucleotide sequence ID" value="NZ_JBIAMX010000037.1"/>
</dbReference>
<feature type="transmembrane region" description="Helical" evidence="1">
    <location>
        <begin position="7"/>
        <end position="29"/>
    </location>
</feature>
<keyword evidence="1" id="KW-1133">Transmembrane helix</keyword>
<keyword evidence="1" id="KW-0472">Membrane</keyword>
<dbReference type="Proteomes" id="UP001601444">
    <property type="component" value="Unassembled WGS sequence"/>
</dbReference>
<proteinExistence type="predicted"/>
<feature type="transmembrane region" description="Helical" evidence="1">
    <location>
        <begin position="41"/>
        <end position="64"/>
    </location>
</feature>
<comment type="caution">
    <text evidence="2">The sequence shown here is derived from an EMBL/GenBank/DDBJ whole genome shotgun (WGS) entry which is preliminary data.</text>
</comment>
<protein>
    <submittedName>
        <fullName evidence="2">Uncharacterized protein</fullName>
    </submittedName>
</protein>